<proteinExistence type="predicted"/>
<name>A0A5C3N5Y3_9AGAM</name>
<dbReference type="Pfam" id="PF00568">
    <property type="entry name" value="WH1"/>
    <property type="match status" value="1"/>
</dbReference>
<dbReference type="STRING" id="5364.A0A5C3N5Y3"/>
<accession>A0A5C3N5Y3</accession>
<dbReference type="EMBL" id="ML213508">
    <property type="protein sequence ID" value="TFK53094.1"/>
    <property type="molecule type" value="Genomic_DNA"/>
</dbReference>
<feature type="domain" description="WH1" evidence="1">
    <location>
        <begin position="1"/>
        <end position="124"/>
    </location>
</feature>
<dbReference type="SUPFAM" id="SSF50729">
    <property type="entry name" value="PH domain-like"/>
    <property type="match status" value="1"/>
</dbReference>
<dbReference type="OrthoDB" id="8963340at2759"/>
<dbReference type="Proteomes" id="UP000305948">
    <property type="component" value="Unassembled WGS sequence"/>
</dbReference>
<gene>
    <name evidence="2" type="ORF">OE88DRAFT_1806996</name>
</gene>
<reference evidence="2 3" key="1">
    <citation type="journal article" date="2019" name="Nat. Ecol. Evol.">
        <title>Megaphylogeny resolves global patterns of mushroom evolution.</title>
        <authorList>
            <person name="Varga T."/>
            <person name="Krizsan K."/>
            <person name="Foldi C."/>
            <person name="Dima B."/>
            <person name="Sanchez-Garcia M."/>
            <person name="Sanchez-Ramirez S."/>
            <person name="Szollosi G.J."/>
            <person name="Szarkandi J.G."/>
            <person name="Papp V."/>
            <person name="Albert L."/>
            <person name="Andreopoulos W."/>
            <person name="Angelini C."/>
            <person name="Antonin V."/>
            <person name="Barry K.W."/>
            <person name="Bougher N.L."/>
            <person name="Buchanan P."/>
            <person name="Buyck B."/>
            <person name="Bense V."/>
            <person name="Catcheside P."/>
            <person name="Chovatia M."/>
            <person name="Cooper J."/>
            <person name="Damon W."/>
            <person name="Desjardin D."/>
            <person name="Finy P."/>
            <person name="Geml J."/>
            <person name="Haridas S."/>
            <person name="Hughes K."/>
            <person name="Justo A."/>
            <person name="Karasinski D."/>
            <person name="Kautmanova I."/>
            <person name="Kiss B."/>
            <person name="Kocsube S."/>
            <person name="Kotiranta H."/>
            <person name="LaButti K.M."/>
            <person name="Lechner B.E."/>
            <person name="Liimatainen K."/>
            <person name="Lipzen A."/>
            <person name="Lukacs Z."/>
            <person name="Mihaltcheva S."/>
            <person name="Morgado L.N."/>
            <person name="Niskanen T."/>
            <person name="Noordeloos M.E."/>
            <person name="Ohm R.A."/>
            <person name="Ortiz-Santana B."/>
            <person name="Ovrebo C."/>
            <person name="Racz N."/>
            <person name="Riley R."/>
            <person name="Savchenko A."/>
            <person name="Shiryaev A."/>
            <person name="Soop K."/>
            <person name="Spirin V."/>
            <person name="Szebenyi C."/>
            <person name="Tomsovsky M."/>
            <person name="Tulloss R.E."/>
            <person name="Uehling J."/>
            <person name="Grigoriev I.V."/>
            <person name="Vagvolgyi C."/>
            <person name="Papp T."/>
            <person name="Martin F.M."/>
            <person name="Miettinen O."/>
            <person name="Hibbett D.S."/>
            <person name="Nagy L.G."/>
        </authorList>
    </citation>
    <scope>NUCLEOTIDE SEQUENCE [LARGE SCALE GENOMIC DNA]</scope>
    <source>
        <strain evidence="2 3">OMC1185</strain>
    </source>
</reference>
<evidence type="ECO:0000259" key="1">
    <source>
        <dbReference type="PROSITE" id="PS50229"/>
    </source>
</evidence>
<dbReference type="InterPro" id="IPR000697">
    <property type="entry name" value="WH1/EVH1_dom"/>
</dbReference>
<dbReference type="PROSITE" id="PS50229">
    <property type="entry name" value="WH1"/>
    <property type="match status" value="1"/>
</dbReference>
<keyword evidence="3" id="KW-1185">Reference proteome</keyword>
<sequence length="165" mass="18172">MPTPVTQMSLYTGAPSPGQITTAQASIYHTPFYHTQWTSTGLRGLLVFSTDPASGSHSFRILSGPARKVVWTHTIPRGAGMAYDRDKPFFHVFAGASRRYGFRFDDDQEADAFYRTVVESLGAPKPPTNANKKKRAFLTVRLARVPLDEKACVATSEYVGSARGR</sequence>
<evidence type="ECO:0000313" key="2">
    <source>
        <dbReference type="EMBL" id="TFK53094.1"/>
    </source>
</evidence>
<dbReference type="InterPro" id="IPR011993">
    <property type="entry name" value="PH-like_dom_sf"/>
</dbReference>
<dbReference type="SMART" id="SM00461">
    <property type="entry name" value="WH1"/>
    <property type="match status" value="1"/>
</dbReference>
<evidence type="ECO:0000313" key="3">
    <source>
        <dbReference type="Proteomes" id="UP000305948"/>
    </source>
</evidence>
<dbReference type="Gene3D" id="2.30.29.30">
    <property type="entry name" value="Pleckstrin-homology domain (PH domain)/Phosphotyrosine-binding domain (PTB)"/>
    <property type="match status" value="1"/>
</dbReference>
<protein>
    <recommendedName>
        <fullName evidence="1">WH1 domain-containing protein</fullName>
    </recommendedName>
</protein>
<organism evidence="2 3">
    <name type="scientific">Heliocybe sulcata</name>
    <dbReference type="NCBI Taxonomy" id="5364"/>
    <lineage>
        <taxon>Eukaryota</taxon>
        <taxon>Fungi</taxon>
        <taxon>Dikarya</taxon>
        <taxon>Basidiomycota</taxon>
        <taxon>Agaricomycotina</taxon>
        <taxon>Agaricomycetes</taxon>
        <taxon>Gloeophyllales</taxon>
        <taxon>Gloeophyllaceae</taxon>
        <taxon>Heliocybe</taxon>
    </lineage>
</organism>
<dbReference type="AlphaFoldDB" id="A0A5C3N5Y3"/>